<evidence type="ECO:0000256" key="1">
    <source>
        <dbReference type="SAM" id="MobiDB-lite"/>
    </source>
</evidence>
<evidence type="ECO:0000313" key="2">
    <source>
        <dbReference type="EMBL" id="MFD1835791.1"/>
    </source>
</evidence>
<feature type="region of interest" description="Disordered" evidence="1">
    <location>
        <begin position="334"/>
        <end position="353"/>
    </location>
</feature>
<feature type="region of interest" description="Disordered" evidence="1">
    <location>
        <begin position="71"/>
        <end position="116"/>
    </location>
</feature>
<feature type="compositionally biased region" description="Low complexity" evidence="1">
    <location>
        <begin position="9"/>
        <end position="28"/>
    </location>
</feature>
<organism evidence="2 3">
    <name type="scientific">Brachybacterium rhamnosum</name>
    <dbReference type="NCBI Taxonomy" id="173361"/>
    <lineage>
        <taxon>Bacteria</taxon>
        <taxon>Bacillati</taxon>
        <taxon>Actinomycetota</taxon>
        <taxon>Actinomycetes</taxon>
        <taxon>Micrococcales</taxon>
        <taxon>Dermabacteraceae</taxon>
        <taxon>Brachybacterium</taxon>
    </lineage>
</organism>
<accession>A0ABW4Q241</accession>
<keyword evidence="3" id="KW-1185">Reference proteome</keyword>
<feature type="compositionally biased region" description="Basic and acidic residues" evidence="1">
    <location>
        <begin position="30"/>
        <end position="47"/>
    </location>
</feature>
<name>A0ABW4Q241_9MICO</name>
<evidence type="ECO:0008006" key="4">
    <source>
        <dbReference type="Google" id="ProtNLM"/>
    </source>
</evidence>
<evidence type="ECO:0000313" key="3">
    <source>
        <dbReference type="Proteomes" id="UP001597280"/>
    </source>
</evidence>
<feature type="region of interest" description="Disordered" evidence="1">
    <location>
        <begin position="1"/>
        <end position="47"/>
    </location>
</feature>
<dbReference type="Proteomes" id="UP001597280">
    <property type="component" value="Unassembled WGS sequence"/>
</dbReference>
<dbReference type="EMBL" id="JBHUFL010000003">
    <property type="protein sequence ID" value="MFD1835791.1"/>
    <property type="molecule type" value="Genomic_DNA"/>
</dbReference>
<gene>
    <name evidence="2" type="ORF">ACFSDA_12000</name>
</gene>
<protein>
    <recommendedName>
        <fullName evidence="4">Recombinase A</fullName>
    </recommendedName>
</protein>
<comment type="caution">
    <text evidence="2">The sequence shown here is derived from an EMBL/GenBank/DDBJ whole genome shotgun (WGS) entry which is preliminary data.</text>
</comment>
<proteinExistence type="predicted"/>
<reference evidence="3" key="1">
    <citation type="journal article" date="2019" name="Int. J. Syst. Evol. Microbiol.">
        <title>The Global Catalogue of Microorganisms (GCM) 10K type strain sequencing project: providing services to taxonomists for standard genome sequencing and annotation.</title>
        <authorList>
            <consortium name="The Broad Institute Genomics Platform"/>
            <consortium name="The Broad Institute Genome Sequencing Center for Infectious Disease"/>
            <person name="Wu L."/>
            <person name="Ma J."/>
        </authorList>
    </citation>
    <scope>NUCLEOTIDE SEQUENCE [LARGE SCALE GENOMIC DNA]</scope>
    <source>
        <strain evidence="3">JCM 11650</strain>
    </source>
</reference>
<feature type="compositionally biased region" description="Low complexity" evidence="1">
    <location>
        <begin position="101"/>
        <end position="113"/>
    </location>
</feature>
<sequence length="353" mass="35318">MSLVVRRPASGTVSGSVSGAVSGSASGTERAAEAERDAGTPHEDRLARARAALGAAERSAARWGGRLDRTALRSIGGDPAGAPRMRAVPAGPERTADPDRTAPATEPALEPLADGTRLPVPAPLAGLFPRTGLRAGSAVAVDGAATTSLLLSLAVAAAGQDAWCAIAGMPDLGLRAAIDAGLDPARLALAPTPGEQAPQVLSALADGIGVLVLGPDLVLAPALWRSLLGRARAADTLVLAARPPGRADLALTAATLGWQGLGAGTGRLRRRRLAVTSAGRGLAGEHRVEVLLPEVGGMIGVAPPARREQAALREQGVLGTVPAEVAATAVPTTAVPPTEAPAPRPLHAARRAG</sequence>
<dbReference type="RefSeq" id="WP_343904955.1">
    <property type="nucleotide sequence ID" value="NZ_BAAAIS010000003.1"/>
</dbReference>